<dbReference type="OrthoDB" id="410807at2759"/>
<proteinExistence type="predicted"/>
<dbReference type="Proteomes" id="UP000649617">
    <property type="component" value="Unassembled WGS sequence"/>
</dbReference>
<feature type="domain" description="Sperm microtubule inner protein 1 C-terminal" evidence="1">
    <location>
        <begin position="65"/>
        <end position="138"/>
    </location>
</feature>
<name>A0A812SGX0_SYMPI</name>
<protein>
    <recommendedName>
        <fullName evidence="1">Sperm microtubule inner protein 1 C-terminal domain-containing protein</fullName>
    </recommendedName>
</protein>
<accession>A0A812SGX0</accession>
<reference evidence="2" key="1">
    <citation type="submission" date="2021-02" db="EMBL/GenBank/DDBJ databases">
        <authorList>
            <person name="Dougan E. K."/>
            <person name="Rhodes N."/>
            <person name="Thang M."/>
            <person name="Chan C."/>
        </authorList>
    </citation>
    <scope>NUCLEOTIDE SEQUENCE</scope>
</reference>
<dbReference type="InterPro" id="IPR054323">
    <property type="entry name" value="SPMIP1_C"/>
</dbReference>
<evidence type="ECO:0000313" key="2">
    <source>
        <dbReference type="EMBL" id="CAE7484328.1"/>
    </source>
</evidence>
<dbReference type="EMBL" id="CAJNIZ010025491">
    <property type="protein sequence ID" value="CAE7484328.1"/>
    <property type="molecule type" value="Genomic_DNA"/>
</dbReference>
<dbReference type="AlphaFoldDB" id="A0A812SGX0"/>
<gene>
    <name evidence="2" type="ORF">SPIL2461_LOCUS12400</name>
</gene>
<organism evidence="2 3">
    <name type="scientific">Symbiodinium pilosum</name>
    <name type="common">Dinoflagellate</name>
    <dbReference type="NCBI Taxonomy" id="2952"/>
    <lineage>
        <taxon>Eukaryota</taxon>
        <taxon>Sar</taxon>
        <taxon>Alveolata</taxon>
        <taxon>Dinophyceae</taxon>
        <taxon>Suessiales</taxon>
        <taxon>Symbiodiniaceae</taxon>
        <taxon>Symbiodinium</taxon>
    </lineage>
</organism>
<dbReference type="Pfam" id="PF22589">
    <property type="entry name" value="SPMIP1"/>
    <property type="match status" value="1"/>
</dbReference>
<comment type="caution">
    <text evidence="2">The sequence shown here is derived from an EMBL/GenBank/DDBJ whole genome shotgun (WGS) entry which is preliminary data.</text>
</comment>
<evidence type="ECO:0000259" key="1">
    <source>
        <dbReference type="Pfam" id="PF22589"/>
    </source>
</evidence>
<sequence>MLDKQMEFRRSQGEIRTVKLPRAHTNIGPFPGCKRNAQLSPRKSAAVCFLEQRLLRADSDSKIQTMRDSLYDGVSGTGEGRYKYLKHRAKTSIQSRYGDEPTTTSQEYGWSRPTGEYRASPYCHKPGVVDAFNRPSGVITYKDLPLQSKP</sequence>
<evidence type="ECO:0000313" key="3">
    <source>
        <dbReference type="Proteomes" id="UP000649617"/>
    </source>
</evidence>
<keyword evidence="3" id="KW-1185">Reference proteome</keyword>